<gene>
    <name evidence="5" type="primary">ydaM_3</name>
    <name evidence="5" type="ORF">MSP8886_02926</name>
</gene>
<dbReference type="STRING" id="1792290.MSP8886_02926"/>
<dbReference type="OrthoDB" id="9812260at2"/>
<keyword evidence="3" id="KW-0175">Coiled coil</keyword>
<dbReference type="InterPro" id="IPR043128">
    <property type="entry name" value="Rev_trsase/Diguanyl_cyclase"/>
</dbReference>
<accession>A0A1A8TMB3</accession>
<proteinExistence type="predicted"/>
<dbReference type="GO" id="GO:0043709">
    <property type="term" value="P:cell adhesion involved in single-species biofilm formation"/>
    <property type="evidence" value="ECO:0007669"/>
    <property type="project" value="TreeGrafter"/>
</dbReference>
<organism evidence="5 6">
    <name type="scientific">Marinomonas spartinae</name>
    <dbReference type="NCBI Taxonomy" id="1792290"/>
    <lineage>
        <taxon>Bacteria</taxon>
        <taxon>Pseudomonadati</taxon>
        <taxon>Pseudomonadota</taxon>
        <taxon>Gammaproteobacteria</taxon>
        <taxon>Oceanospirillales</taxon>
        <taxon>Oceanospirillaceae</taxon>
        <taxon>Marinomonas</taxon>
    </lineage>
</organism>
<dbReference type="PROSITE" id="PS50887">
    <property type="entry name" value="GGDEF"/>
    <property type="match status" value="1"/>
</dbReference>
<name>A0A1A8TMB3_9GAMM</name>
<dbReference type="PANTHER" id="PTHR45138">
    <property type="entry name" value="REGULATORY COMPONENTS OF SENSORY TRANSDUCTION SYSTEM"/>
    <property type="match status" value="1"/>
</dbReference>
<dbReference type="GO" id="GO:0052621">
    <property type="term" value="F:diguanylate cyclase activity"/>
    <property type="evidence" value="ECO:0007669"/>
    <property type="project" value="UniProtKB-EC"/>
</dbReference>
<evidence type="ECO:0000259" key="4">
    <source>
        <dbReference type="PROSITE" id="PS50887"/>
    </source>
</evidence>
<evidence type="ECO:0000256" key="2">
    <source>
        <dbReference type="ARBA" id="ARBA00034247"/>
    </source>
</evidence>
<dbReference type="NCBIfam" id="TIGR00254">
    <property type="entry name" value="GGDEF"/>
    <property type="match status" value="1"/>
</dbReference>
<dbReference type="InterPro" id="IPR000160">
    <property type="entry name" value="GGDEF_dom"/>
</dbReference>
<keyword evidence="5" id="KW-0808">Transferase</keyword>
<dbReference type="Proteomes" id="UP000092544">
    <property type="component" value="Unassembled WGS sequence"/>
</dbReference>
<dbReference type="PANTHER" id="PTHR45138:SF9">
    <property type="entry name" value="DIGUANYLATE CYCLASE DGCM-RELATED"/>
    <property type="match status" value="1"/>
</dbReference>
<dbReference type="InterPro" id="IPR050469">
    <property type="entry name" value="Diguanylate_Cyclase"/>
</dbReference>
<dbReference type="EMBL" id="FLOB01000007">
    <property type="protein sequence ID" value="SBS34009.1"/>
    <property type="molecule type" value="Genomic_DNA"/>
</dbReference>
<dbReference type="AlphaFoldDB" id="A0A1A8TMB3"/>
<dbReference type="SUPFAM" id="SSF55073">
    <property type="entry name" value="Nucleotide cyclase"/>
    <property type="match status" value="1"/>
</dbReference>
<dbReference type="EC" id="2.7.7.65" evidence="1"/>
<protein>
    <recommendedName>
        <fullName evidence="1">diguanylate cyclase</fullName>
        <ecNumber evidence="1">2.7.7.65</ecNumber>
    </recommendedName>
</protein>
<keyword evidence="6" id="KW-1185">Reference proteome</keyword>
<evidence type="ECO:0000256" key="1">
    <source>
        <dbReference type="ARBA" id="ARBA00012528"/>
    </source>
</evidence>
<evidence type="ECO:0000313" key="6">
    <source>
        <dbReference type="Proteomes" id="UP000092544"/>
    </source>
</evidence>
<sequence>MWDEKPKQALKWMQKAVPLMLQLDISPTPYNYGIWYEYVSNRNKALNQLVDETLRKLGNIPSFLSRDLFHEFVLPNEFHQNNKNQKSVEQVANQLEMSSIKMGDNLSDLNAVISKSRTALKHSDSPHQLNKVIAYLDRGSRKALEASQKFQSDLLTAQKDIQQLKLELETLKKSLDIDPLTKLENKTALERHLYEHLPEAEDDISLLILDIDFLGRINKDYGQRAGTSLIRYVAALLETLQLEQSHIARLEGGTFGIMLYKSTSEEAHNHAEHLRHEISQQKIRHKQSKETIPQVTVSIGVATLVGKESIESLFTRATTQLKRAKQQGKNCFCFL</sequence>
<dbReference type="CDD" id="cd01949">
    <property type="entry name" value="GGDEF"/>
    <property type="match status" value="1"/>
</dbReference>
<dbReference type="GO" id="GO:0005886">
    <property type="term" value="C:plasma membrane"/>
    <property type="evidence" value="ECO:0007669"/>
    <property type="project" value="TreeGrafter"/>
</dbReference>
<evidence type="ECO:0000313" key="5">
    <source>
        <dbReference type="EMBL" id="SBS34009.1"/>
    </source>
</evidence>
<dbReference type="InterPro" id="IPR029787">
    <property type="entry name" value="Nucleotide_cyclase"/>
</dbReference>
<feature type="domain" description="GGDEF" evidence="4">
    <location>
        <begin position="202"/>
        <end position="335"/>
    </location>
</feature>
<keyword evidence="5" id="KW-0548">Nucleotidyltransferase</keyword>
<dbReference type="Gene3D" id="3.30.70.270">
    <property type="match status" value="1"/>
</dbReference>
<comment type="catalytic activity">
    <reaction evidence="2">
        <text>2 GTP = 3',3'-c-di-GMP + 2 diphosphate</text>
        <dbReference type="Rhea" id="RHEA:24898"/>
        <dbReference type="ChEBI" id="CHEBI:33019"/>
        <dbReference type="ChEBI" id="CHEBI:37565"/>
        <dbReference type="ChEBI" id="CHEBI:58805"/>
        <dbReference type="EC" id="2.7.7.65"/>
    </reaction>
</comment>
<feature type="coiled-coil region" evidence="3">
    <location>
        <begin position="147"/>
        <end position="174"/>
    </location>
</feature>
<dbReference type="RefSeq" id="WP_067017696.1">
    <property type="nucleotide sequence ID" value="NZ_FLOB01000007.1"/>
</dbReference>
<dbReference type="GO" id="GO:1902201">
    <property type="term" value="P:negative regulation of bacterial-type flagellum-dependent cell motility"/>
    <property type="evidence" value="ECO:0007669"/>
    <property type="project" value="TreeGrafter"/>
</dbReference>
<evidence type="ECO:0000256" key="3">
    <source>
        <dbReference type="SAM" id="Coils"/>
    </source>
</evidence>
<dbReference type="Pfam" id="PF00990">
    <property type="entry name" value="GGDEF"/>
    <property type="match status" value="1"/>
</dbReference>
<dbReference type="SMART" id="SM00267">
    <property type="entry name" value="GGDEF"/>
    <property type="match status" value="1"/>
</dbReference>
<reference evidence="5 6" key="1">
    <citation type="submission" date="2016-06" db="EMBL/GenBank/DDBJ databases">
        <authorList>
            <person name="Kjaerup R.B."/>
            <person name="Dalgaard T.S."/>
            <person name="Juul-Madsen H.R."/>
        </authorList>
    </citation>
    <scope>NUCLEOTIDE SEQUENCE [LARGE SCALE GENOMIC DNA]</scope>
    <source>
        <strain evidence="5 6">CECT 8886</strain>
    </source>
</reference>